<evidence type="ECO:0000313" key="2">
    <source>
        <dbReference type="Proteomes" id="UP001062846"/>
    </source>
</evidence>
<dbReference type="Proteomes" id="UP001062846">
    <property type="component" value="Chromosome 10"/>
</dbReference>
<organism evidence="1 2">
    <name type="scientific">Rhododendron molle</name>
    <name type="common">Chinese azalea</name>
    <name type="synonym">Azalea mollis</name>
    <dbReference type="NCBI Taxonomy" id="49168"/>
    <lineage>
        <taxon>Eukaryota</taxon>
        <taxon>Viridiplantae</taxon>
        <taxon>Streptophyta</taxon>
        <taxon>Embryophyta</taxon>
        <taxon>Tracheophyta</taxon>
        <taxon>Spermatophyta</taxon>
        <taxon>Magnoliopsida</taxon>
        <taxon>eudicotyledons</taxon>
        <taxon>Gunneridae</taxon>
        <taxon>Pentapetalae</taxon>
        <taxon>asterids</taxon>
        <taxon>Ericales</taxon>
        <taxon>Ericaceae</taxon>
        <taxon>Ericoideae</taxon>
        <taxon>Rhodoreae</taxon>
        <taxon>Rhododendron</taxon>
    </lineage>
</organism>
<dbReference type="EMBL" id="CM046397">
    <property type="protein sequence ID" value="KAI8535334.1"/>
    <property type="molecule type" value="Genomic_DNA"/>
</dbReference>
<proteinExistence type="predicted"/>
<evidence type="ECO:0000313" key="1">
    <source>
        <dbReference type="EMBL" id="KAI8535334.1"/>
    </source>
</evidence>
<comment type="caution">
    <text evidence="1">The sequence shown here is derived from an EMBL/GenBank/DDBJ whole genome shotgun (WGS) entry which is preliminary data.</text>
</comment>
<name>A0ACC0M361_RHOML</name>
<gene>
    <name evidence="1" type="ORF">RHMOL_Rhmol10G0166200</name>
</gene>
<reference evidence="1" key="1">
    <citation type="submission" date="2022-02" db="EMBL/GenBank/DDBJ databases">
        <title>Plant Genome Project.</title>
        <authorList>
            <person name="Zhang R.-G."/>
        </authorList>
    </citation>
    <scope>NUCLEOTIDE SEQUENCE</scope>
    <source>
        <strain evidence="1">AT1</strain>
    </source>
</reference>
<protein>
    <submittedName>
        <fullName evidence="1">Uncharacterized protein</fullName>
    </submittedName>
</protein>
<keyword evidence="2" id="KW-1185">Reference proteome</keyword>
<sequence>MSQAFEAAVSFWDPEVHVFCFGDQELCLTVEEFCAFLGGFGSGEVIIPPMRESIYKVLAAALGLSGVTARYLVSNGHLDVMRLIEMFSTGHASSALVSVAVQIEARKDVIPMVLAETLMGLDKICSGETETFRGSPLLLQCELDVRQEVPAEVLVDVVLPLFRHSVLCNYQRFWRAREVTDAHPYPSVAVRGNYWKWLRRDIAARAGGQGN</sequence>
<accession>A0ACC0M361</accession>